<protein>
    <submittedName>
        <fullName evidence="2">Uncharacterized protein</fullName>
    </submittedName>
</protein>
<gene>
    <name evidence="2" type="ORF">Poly30_11440</name>
</gene>
<evidence type="ECO:0000313" key="3">
    <source>
        <dbReference type="Proteomes" id="UP000320390"/>
    </source>
</evidence>
<feature type="compositionally biased region" description="Low complexity" evidence="1">
    <location>
        <begin position="37"/>
        <end position="50"/>
    </location>
</feature>
<proteinExistence type="predicted"/>
<evidence type="ECO:0000313" key="2">
    <source>
        <dbReference type="EMBL" id="QDV05645.1"/>
    </source>
</evidence>
<dbReference type="Proteomes" id="UP000320390">
    <property type="component" value="Chromosome"/>
</dbReference>
<keyword evidence="3" id="KW-1185">Reference proteome</keyword>
<evidence type="ECO:0000256" key="1">
    <source>
        <dbReference type="SAM" id="MobiDB-lite"/>
    </source>
</evidence>
<dbReference type="AlphaFoldDB" id="A0A518ENI5"/>
<accession>A0A518ENI5</accession>
<feature type="region of interest" description="Disordered" evidence="1">
    <location>
        <begin position="1"/>
        <end position="50"/>
    </location>
</feature>
<organism evidence="2 3">
    <name type="scientific">Saltatorellus ferox</name>
    <dbReference type="NCBI Taxonomy" id="2528018"/>
    <lineage>
        <taxon>Bacteria</taxon>
        <taxon>Pseudomonadati</taxon>
        <taxon>Planctomycetota</taxon>
        <taxon>Planctomycetia</taxon>
        <taxon>Planctomycetia incertae sedis</taxon>
        <taxon>Saltatorellus</taxon>
    </lineage>
</organism>
<sequence>MARGGGDTGRLIGQDEGMAPRNETDPADPAGPTDSSAAAPRRAARPRAAAALPPLEPFVSWDFEALRPPRSRSADYNEQRLAARRRLEAIAKHAAKAAPKEVKLEVRTSIHNPFPAVNGGRVERLWAYVTRDKAAKARLRKTLGADLAKDLDQAYKNGYLCVALEADALEVSFRIHQDGWYDGRNLVKRVTAEGVKPLLAILNDLDGYRLQLADWKGEWICGEMGPEKLEEFFKYYEPGEHLLSVQRRWPATEAVRSALLTPEVPPVLVEELQRLLPVFRYAMWSKEADFLFG</sequence>
<name>A0A518ENI5_9BACT</name>
<reference evidence="2 3" key="1">
    <citation type="submission" date="2019-02" db="EMBL/GenBank/DDBJ databases">
        <title>Deep-cultivation of Planctomycetes and their phenomic and genomic characterization uncovers novel biology.</title>
        <authorList>
            <person name="Wiegand S."/>
            <person name="Jogler M."/>
            <person name="Boedeker C."/>
            <person name="Pinto D."/>
            <person name="Vollmers J."/>
            <person name="Rivas-Marin E."/>
            <person name="Kohn T."/>
            <person name="Peeters S.H."/>
            <person name="Heuer A."/>
            <person name="Rast P."/>
            <person name="Oberbeckmann S."/>
            <person name="Bunk B."/>
            <person name="Jeske O."/>
            <person name="Meyerdierks A."/>
            <person name="Storesund J.E."/>
            <person name="Kallscheuer N."/>
            <person name="Luecker S."/>
            <person name="Lage O.M."/>
            <person name="Pohl T."/>
            <person name="Merkel B.J."/>
            <person name="Hornburger P."/>
            <person name="Mueller R.-W."/>
            <person name="Bruemmer F."/>
            <person name="Labrenz M."/>
            <person name="Spormann A.M."/>
            <person name="Op den Camp H."/>
            <person name="Overmann J."/>
            <person name="Amann R."/>
            <person name="Jetten M.S.M."/>
            <person name="Mascher T."/>
            <person name="Medema M.H."/>
            <person name="Devos D.P."/>
            <person name="Kaster A.-K."/>
            <person name="Ovreas L."/>
            <person name="Rohde M."/>
            <person name="Galperin M.Y."/>
            <person name="Jogler C."/>
        </authorList>
    </citation>
    <scope>NUCLEOTIDE SEQUENCE [LARGE SCALE GENOMIC DNA]</scope>
    <source>
        <strain evidence="2 3">Poly30</strain>
    </source>
</reference>
<dbReference type="EMBL" id="CP036434">
    <property type="protein sequence ID" value="QDV05645.1"/>
    <property type="molecule type" value="Genomic_DNA"/>
</dbReference>